<dbReference type="SUPFAM" id="SSF53756">
    <property type="entry name" value="UDP-Glycosyltransferase/glycogen phosphorylase"/>
    <property type="match status" value="1"/>
</dbReference>
<dbReference type="InterPro" id="IPR003835">
    <property type="entry name" value="Glyco_trans_19"/>
</dbReference>
<evidence type="ECO:0000256" key="10">
    <source>
        <dbReference type="NCBIfam" id="TIGR00215"/>
    </source>
</evidence>
<dbReference type="Pfam" id="PF02684">
    <property type="entry name" value="LpxB"/>
    <property type="match status" value="1"/>
</dbReference>
<evidence type="ECO:0000256" key="2">
    <source>
        <dbReference type="ARBA" id="ARBA00012687"/>
    </source>
</evidence>
<dbReference type="GO" id="GO:0008915">
    <property type="term" value="F:lipid-A-disaccharide synthase activity"/>
    <property type="evidence" value="ECO:0007669"/>
    <property type="project" value="UniProtKB-EC"/>
</dbReference>
<dbReference type="PANTHER" id="PTHR30372">
    <property type="entry name" value="LIPID-A-DISACCHARIDE SYNTHASE"/>
    <property type="match status" value="1"/>
</dbReference>
<keyword evidence="12" id="KW-1185">Reference proteome</keyword>
<comment type="catalytic activity">
    <reaction evidence="9">
        <text>a lipid X + a UDP-2-N,3-O-bis[(3R)-3-hydroxyacyl]-alpha-D-glucosamine = a lipid A disaccharide + UDP + H(+)</text>
        <dbReference type="Rhea" id="RHEA:67828"/>
        <dbReference type="ChEBI" id="CHEBI:15378"/>
        <dbReference type="ChEBI" id="CHEBI:58223"/>
        <dbReference type="ChEBI" id="CHEBI:137748"/>
        <dbReference type="ChEBI" id="CHEBI:176338"/>
        <dbReference type="ChEBI" id="CHEBI:176343"/>
        <dbReference type="EC" id="2.4.1.182"/>
    </reaction>
</comment>
<reference evidence="11 12" key="1">
    <citation type="submission" date="2021-12" db="EMBL/GenBank/DDBJ databases">
        <title>Discovery of the Pendulisporaceae a myxobacterial family with distinct sporulation behavior and unique specialized metabolism.</title>
        <authorList>
            <person name="Garcia R."/>
            <person name="Popoff A."/>
            <person name="Bader C.D."/>
            <person name="Loehr J."/>
            <person name="Walesch S."/>
            <person name="Walt C."/>
            <person name="Boldt J."/>
            <person name="Bunk B."/>
            <person name="Haeckl F.J.F.P.J."/>
            <person name="Gunesch A.P."/>
            <person name="Birkelbach J."/>
            <person name="Nuebel U."/>
            <person name="Pietschmann T."/>
            <person name="Bach T."/>
            <person name="Mueller R."/>
        </authorList>
    </citation>
    <scope>NUCLEOTIDE SEQUENCE [LARGE SCALE GENOMIC DNA]</scope>
    <source>
        <strain evidence="11 12">MSr11954</strain>
    </source>
</reference>
<keyword evidence="7 11" id="KW-0808">Transferase</keyword>
<evidence type="ECO:0000256" key="1">
    <source>
        <dbReference type="ARBA" id="ARBA00002056"/>
    </source>
</evidence>
<protein>
    <recommendedName>
        <fullName evidence="3 10">Lipid-A-disaccharide synthase</fullName>
        <ecNumber evidence="2 10">2.4.1.182</ecNumber>
    </recommendedName>
</protein>
<evidence type="ECO:0000256" key="4">
    <source>
        <dbReference type="ARBA" id="ARBA00022516"/>
    </source>
</evidence>
<proteinExistence type="predicted"/>
<evidence type="ECO:0000313" key="11">
    <source>
        <dbReference type="EMBL" id="WXB19956.1"/>
    </source>
</evidence>
<evidence type="ECO:0000256" key="7">
    <source>
        <dbReference type="ARBA" id="ARBA00022679"/>
    </source>
</evidence>
<dbReference type="EMBL" id="CP089984">
    <property type="protein sequence ID" value="WXB19956.1"/>
    <property type="molecule type" value="Genomic_DNA"/>
</dbReference>
<accession>A0ABZ2MBS8</accession>
<evidence type="ECO:0000256" key="9">
    <source>
        <dbReference type="ARBA" id="ARBA00048975"/>
    </source>
</evidence>
<evidence type="ECO:0000256" key="8">
    <source>
        <dbReference type="ARBA" id="ARBA00023098"/>
    </source>
</evidence>
<dbReference type="NCBIfam" id="TIGR00215">
    <property type="entry name" value="lpxB"/>
    <property type="match status" value="1"/>
</dbReference>
<keyword evidence="5" id="KW-0441">Lipid A biosynthesis</keyword>
<keyword evidence="8" id="KW-0443">Lipid metabolism</keyword>
<evidence type="ECO:0000256" key="6">
    <source>
        <dbReference type="ARBA" id="ARBA00022676"/>
    </source>
</evidence>
<name>A0ABZ2MBS8_9BACT</name>
<dbReference type="PANTHER" id="PTHR30372:SF4">
    <property type="entry name" value="LIPID-A-DISACCHARIDE SYNTHASE, MITOCHONDRIAL-RELATED"/>
    <property type="match status" value="1"/>
</dbReference>
<evidence type="ECO:0000256" key="5">
    <source>
        <dbReference type="ARBA" id="ARBA00022556"/>
    </source>
</evidence>
<sequence>MSGRGARGGLLVVAGEASGDRAAARVMTELGPMVDWRAQGAFGLGGAALQSAGVELVADLRDITALGITEVAMRALPIALAHTRIVAAAKKYRPRAAFLVNYSEFNTLLAGRLHAAGVRVLWYIAPQIWAWRAGRAQTLRRLIDRMAVILPFEERLWQRAGVDAHYVGHPAREAQAMDRKVARDALGLTPYASAVAILPGSRPHEVRAHLQIMLQAYERVRSDRASLDGRILLASSLDPRTKAYVRDLSLISRVPIFSVDPYVGATPILGAFDAALSASGTASLEAALARAVPVIVYRTGLVTELVARTCLTTPRISLPNILLGRAAFTELVQREADVSHVAKALAATLSARRELLKACDEIESILGLPRSPSKEVAGMLAPWLS</sequence>
<dbReference type="RefSeq" id="WP_394829555.1">
    <property type="nucleotide sequence ID" value="NZ_CP089984.1"/>
</dbReference>
<dbReference type="EC" id="2.4.1.182" evidence="2 10"/>
<keyword evidence="6 11" id="KW-0328">Glycosyltransferase</keyword>
<gene>
    <name evidence="11" type="primary">lpxB</name>
    <name evidence="11" type="ORF">LZC94_22375</name>
</gene>
<comment type="function">
    <text evidence="1">Condensation of UDP-2,3-diacylglucosamine and 2,3-diacylglucosamine-1-phosphate to form lipid A disaccharide, a precursor of lipid A, a phosphorylated glycolipid that anchors the lipopolysaccharide to the outer membrane of the cell.</text>
</comment>
<organism evidence="11 12">
    <name type="scientific">Pendulispora albinea</name>
    <dbReference type="NCBI Taxonomy" id="2741071"/>
    <lineage>
        <taxon>Bacteria</taxon>
        <taxon>Pseudomonadati</taxon>
        <taxon>Myxococcota</taxon>
        <taxon>Myxococcia</taxon>
        <taxon>Myxococcales</taxon>
        <taxon>Sorangiineae</taxon>
        <taxon>Pendulisporaceae</taxon>
        <taxon>Pendulispora</taxon>
    </lineage>
</organism>
<evidence type="ECO:0000256" key="3">
    <source>
        <dbReference type="ARBA" id="ARBA00020902"/>
    </source>
</evidence>
<evidence type="ECO:0000313" key="12">
    <source>
        <dbReference type="Proteomes" id="UP001370348"/>
    </source>
</evidence>
<dbReference type="Proteomes" id="UP001370348">
    <property type="component" value="Chromosome"/>
</dbReference>
<keyword evidence="4" id="KW-0444">Lipid biosynthesis</keyword>